<dbReference type="OrthoDB" id="45037at2"/>
<feature type="transmembrane region" description="Helical" evidence="6">
    <location>
        <begin position="51"/>
        <end position="73"/>
    </location>
</feature>
<dbReference type="RefSeq" id="WP_038278518.1">
    <property type="nucleotide sequence ID" value="NZ_JPME01000007.1"/>
</dbReference>
<feature type="transmembrane region" description="Helical" evidence="6">
    <location>
        <begin position="80"/>
        <end position="100"/>
    </location>
</feature>
<feature type="transmembrane region" description="Helical" evidence="6">
    <location>
        <begin position="235"/>
        <end position="258"/>
    </location>
</feature>
<dbReference type="CDD" id="cd06580">
    <property type="entry name" value="TM_PBP1_transp_TpRbsC_like"/>
    <property type="match status" value="1"/>
</dbReference>
<evidence type="ECO:0000256" key="5">
    <source>
        <dbReference type="ARBA" id="ARBA00023136"/>
    </source>
</evidence>
<evidence type="ECO:0000256" key="1">
    <source>
        <dbReference type="ARBA" id="ARBA00004651"/>
    </source>
</evidence>
<protein>
    <submittedName>
        <fullName evidence="7">ABC transporter permease</fullName>
    </submittedName>
</protein>
<dbReference type="GO" id="GO:0005886">
    <property type="term" value="C:plasma membrane"/>
    <property type="evidence" value="ECO:0007669"/>
    <property type="project" value="UniProtKB-SubCell"/>
</dbReference>
<keyword evidence="3 6" id="KW-0812">Transmembrane</keyword>
<comment type="subcellular location">
    <subcellularLocation>
        <location evidence="1">Cell membrane</location>
        <topology evidence="1">Multi-pass membrane protein</topology>
    </subcellularLocation>
</comment>
<evidence type="ECO:0000313" key="8">
    <source>
        <dbReference type="Proteomes" id="UP000028525"/>
    </source>
</evidence>
<evidence type="ECO:0000256" key="3">
    <source>
        <dbReference type="ARBA" id="ARBA00022692"/>
    </source>
</evidence>
<keyword evidence="4 6" id="KW-1133">Transmembrane helix</keyword>
<evidence type="ECO:0000313" key="7">
    <source>
        <dbReference type="EMBL" id="KEZ91106.1"/>
    </source>
</evidence>
<keyword evidence="5 6" id="KW-0472">Membrane</keyword>
<keyword evidence="2" id="KW-1003">Cell membrane</keyword>
<feature type="transmembrane region" description="Helical" evidence="6">
    <location>
        <begin position="270"/>
        <end position="295"/>
    </location>
</feature>
<keyword evidence="8" id="KW-1185">Reference proteome</keyword>
<dbReference type="PANTHER" id="PTHR47089">
    <property type="entry name" value="ABC TRANSPORTER, PERMEASE PROTEIN"/>
    <property type="match status" value="1"/>
</dbReference>
<evidence type="ECO:0000256" key="6">
    <source>
        <dbReference type="SAM" id="Phobius"/>
    </source>
</evidence>
<sequence length="356" mass="38839">MSRERTFNMLRTAVSMIAAMLVAFIIILFVSEQPVESIKIFLVQPFSSRRYLGNIVETAIPLIFSGLSMAVLFQAGLFNLGGEGVFFMSGIAGSLVAIWFQLPFFIFPFVCIGVGAVTGILVMLVPGVLKTKYGANEMVTSLMMNNIAYGIGCYILNNIMRDPSVSSLVSYKYRKAALLPTIISGTRVHLGLIIAILCVVIIYIFLYKTKGGYEVRATGTNIRFAKYSGIRVTKVIILVHVIAGAVAGCGGIVECLGLHKRFEWTSLPGYGFDGAMIAMLANNNPFGVVGAALFVGYLRVGADLVNRFADVPTEMIAILQSLIILLISAEKFLHKYKQAWIEKDVNIGEVKNEGVF</sequence>
<dbReference type="Pfam" id="PF02653">
    <property type="entry name" value="BPD_transp_2"/>
    <property type="match status" value="1"/>
</dbReference>
<dbReference type="Proteomes" id="UP000028525">
    <property type="component" value="Unassembled WGS sequence"/>
</dbReference>
<feature type="transmembrane region" description="Helical" evidence="6">
    <location>
        <begin position="188"/>
        <end position="206"/>
    </location>
</feature>
<proteinExistence type="predicted"/>
<dbReference type="EMBL" id="JPME01000007">
    <property type="protein sequence ID" value="KEZ91106.1"/>
    <property type="molecule type" value="Genomic_DNA"/>
</dbReference>
<dbReference type="AlphaFoldDB" id="A0A084JQ72"/>
<evidence type="ECO:0000256" key="4">
    <source>
        <dbReference type="ARBA" id="ARBA00022989"/>
    </source>
</evidence>
<comment type="caution">
    <text evidence="7">The sequence shown here is derived from an EMBL/GenBank/DDBJ whole genome shotgun (WGS) entry which is preliminary data.</text>
</comment>
<dbReference type="PANTHER" id="PTHR47089:SF1">
    <property type="entry name" value="GUANOSINE ABC TRANSPORTER PERMEASE PROTEIN NUPP"/>
    <property type="match status" value="1"/>
</dbReference>
<name>A0A084JQ72_9FIRM</name>
<dbReference type="STRING" id="29354.IO98_04950"/>
<organism evidence="7 8">
    <name type="scientific">Lacrimispora celerecrescens</name>
    <dbReference type="NCBI Taxonomy" id="29354"/>
    <lineage>
        <taxon>Bacteria</taxon>
        <taxon>Bacillati</taxon>
        <taxon>Bacillota</taxon>
        <taxon>Clostridia</taxon>
        <taxon>Lachnospirales</taxon>
        <taxon>Lachnospiraceae</taxon>
        <taxon>Lacrimispora</taxon>
    </lineage>
</organism>
<dbReference type="InterPro" id="IPR001851">
    <property type="entry name" value="ABC_transp_permease"/>
</dbReference>
<dbReference type="GO" id="GO:0022857">
    <property type="term" value="F:transmembrane transporter activity"/>
    <property type="evidence" value="ECO:0007669"/>
    <property type="project" value="InterPro"/>
</dbReference>
<evidence type="ECO:0000256" key="2">
    <source>
        <dbReference type="ARBA" id="ARBA00022475"/>
    </source>
</evidence>
<accession>A0A084JQ72</accession>
<feature type="transmembrane region" description="Helical" evidence="6">
    <location>
        <begin position="12"/>
        <end position="31"/>
    </location>
</feature>
<gene>
    <name evidence="7" type="ORF">IO98_04950</name>
</gene>
<reference evidence="7 8" key="1">
    <citation type="submission" date="2014-07" db="EMBL/GenBank/DDBJ databases">
        <title>Draft genome of Clostridium celerecrescens 152B isolated from sediments associated with methane hydrate from Krishna Godavari basin.</title>
        <authorList>
            <person name="Honkalas V.S."/>
            <person name="Dabir A.P."/>
            <person name="Arora P."/>
            <person name="Dhakephalkar P.K."/>
        </authorList>
    </citation>
    <scope>NUCLEOTIDE SEQUENCE [LARGE SCALE GENOMIC DNA]</scope>
    <source>
        <strain evidence="7 8">152B</strain>
    </source>
</reference>
<feature type="transmembrane region" description="Helical" evidence="6">
    <location>
        <begin position="106"/>
        <end position="129"/>
    </location>
</feature>